<keyword evidence="1" id="KW-1133">Transmembrane helix</keyword>
<evidence type="ECO:0000313" key="4">
    <source>
        <dbReference type="Proteomes" id="UP000319817"/>
    </source>
</evidence>
<keyword evidence="1" id="KW-0812">Transmembrane</keyword>
<feature type="transmembrane region" description="Helical" evidence="1">
    <location>
        <begin position="20"/>
        <end position="46"/>
    </location>
</feature>
<dbReference type="AlphaFoldDB" id="A0A517NU33"/>
<evidence type="ECO:0000256" key="1">
    <source>
        <dbReference type="SAM" id="Phobius"/>
    </source>
</evidence>
<organism evidence="3 4">
    <name type="scientific">Stieleria marina</name>
    <dbReference type="NCBI Taxonomy" id="1930275"/>
    <lineage>
        <taxon>Bacteria</taxon>
        <taxon>Pseudomonadati</taxon>
        <taxon>Planctomycetota</taxon>
        <taxon>Planctomycetia</taxon>
        <taxon>Pirellulales</taxon>
        <taxon>Pirellulaceae</taxon>
        <taxon>Stieleria</taxon>
    </lineage>
</organism>
<reference evidence="3 4" key="1">
    <citation type="submission" date="2019-02" db="EMBL/GenBank/DDBJ databases">
        <title>Deep-cultivation of Planctomycetes and their phenomic and genomic characterization uncovers novel biology.</title>
        <authorList>
            <person name="Wiegand S."/>
            <person name="Jogler M."/>
            <person name="Boedeker C."/>
            <person name="Pinto D."/>
            <person name="Vollmers J."/>
            <person name="Rivas-Marin E."/>
            <person name="Kohn T."/>
            <person name="Peeters S.H."/>
            <person name="Heuer A."/>
            <person name="Rast P."/>
            <person name="Oberbeckmann S."/>
            <person name="Bunk B."/>
            <person name="Jeske O."/>
            <person name="Meyerdierks A."/>
            <person name="Storesund J.E."/>
            <person name="Kallscheuer N."/>
            <person name="Luecker S."/>
            <person name="Lage O.M."/>
            <person name="Pohl T."/>
            <person name="Merkel B.J."/>
            <person name="Hornburger P."/>
            <person name="Mueller R.-W."/>
            <person name="Bruemmer F."/>
            <person name="Labrenz M."/>
            <person name="Spormann A.M."/>
            <person name="Op den Camp H."/>
            <person name="Overmann J."/>
            <person name="Amann R."/>
            <person name="Jetten M.S.M."/>
            <person name="Mascher T."/>
            <person name="Medema M.H."/>
            <person name="Devos D.P."/>
            <person name="Kaster A.-K."/>
            <person name="Ovreas L."/>
            <person name="Rohde M."/>
            <person name="Galperin M.Y."/>
            <person name="Jogler C."/>
        </authorList>
    </citation>
    <scope>NUCLEOTIDE SEQUENCE [LARGE SCALE GENOMIC DNA]</scope>
    <source>
        <strain evidence="3 4">K23_9</strain>
    </source>
</reference>
<proteinExistence type="predicted"/>
<evidence type="ECO:0000313" key="3">
    <source>
        <dbReference type="EMBL" id="QDT10637.1"/>
    </source>
</evidence>
<dbReference type="Proteomes" id="UP000319817">
    <property type="component" value="Chromosome"/>
</dbReference>
<dbReference type="OrthoDB" id="272812at2"/>
<name>A0A517NU33_9BACT</name>
<dbReference type="EMBL" id="CP036526">
    <property type="protein sequence ID" value="QDT10637.1"/>
    <property type="molecule type" value="Genomic_DNA"/>
</dbReference>
<protein>
    <submittedName>
        <fullName evidence="3">PEGA domain protein</fullName>
    </submittedName>
</protein>
<sequence length="168" mass="18800">MGLLRTETSNSFALRPQPTIGIGLSTSTILVRASSCTLALLILCNVGCVRRRMMVRTNPPGATVSVDNQVIGTSPAASSFTYYGTREMRIDKEGFRTETIRRKFNPPWYQWPGLDFVSETLWPGEIRDERIIDVQLVPKEFEPSENVVRRADALRNQAQTGVVTGPRK</sequence>
<dbReference type="Pfam" id="PF08308">
    <property type="entry name" value="PEGA"/>
    <property type="match status" value="1"/>
</dbReference>
<keyword evidence="4" id="KW-1185">Reference proteome</keyword>
<accession>A0A517NU33</accession>
<evidence type="ECO:0000259" key="2">
    <source>
        <dbReference type="Pfam" id="PF08308"/>
    </source>
</evidence>
<feature type="domain" description="PEGA" evidence="2">
    <location>
        <begin position="54"/>
        <end position="97"/>
    </location>
</feature>
<keyword evidence="1" id="KW-0472">Membrane</keyword>
<gene>
    <name evidence="3" type="ORF">K239x_25940</name>
</gene>
<dbReference type="InterPro" id="IPR013229">
    <property type="entry name" value="PEGA"/>
</dbReference>